<gene>
    <name evidence="2" type="primary">PLEST010418</name>
    <name evidence="2" type="ORF">PLESTB_000390600</name>
</gene>
<feature type="region of interest" description="Disordered" evidence="1">
    <location>
        <begin position="1"/>
        <end position="82"/>
    </location>
</feature>
<proteinExistence type="predicted"/>
<reference evidence="2 3" key="1">
    <citation type="journal article" date="2023" name="Commun. Biol.">
        <title>Reorganization of the ancestral sex-determining regions during the evolution of trioecy in Pleodorina starrii.</title>
        <authorList>
            <person name="Takahashi K."/>
            <person name="Suzuki S."/>
            <person name="Kawai-Toyooka H."/>
            <person name="Yamamoto K."/>
            <person name="Hamaji T."/>
            <person name="Ootsuki R."/>
            <person name="Yamaguchi H."/>
            <person name="Kawachi M."/>
            <person name="Higashiyama T."/>
            <person name="Nozaki H."/>
        </authorList>
    </citation>
    <scope>NUCLEOTIDE SEQUENCE [LARGE SCALE GENOMIC DNA]</scope>
    <source>
        <strain evidence="2 3">NIES-4479</strain>
    </source>
</reference>
<feature type="compositionally biased region" description="Pro residues" evidence="1">
    <location>
        <begin position="278"/>
        <end position="292"/>
    </location>
</feature>
<feature type="compositionally biased region" description="Polar residues" evidence="1">
    <location>
        <begin position="1036"/>
        <end position="1066"/>
    </location>
</feature>
<feature type="compositionally biased region" description="Low complexity" evidence="1">
    <location>
        <begin position="855"/>
        <end position="864"/>
    </location>
</feature>
<dbReference type="AlphaFoldDB" id="A0A9W6EZF0"/>
<protein>
    <recommendedName>
        <fullName evidence="4">RegA</fullName>
    </recommendedName>
</protein>
<feature type="compositionally biased region" description="Gly residues" evidence="1">
    <location>
        <begin position="333"/>
        <end position="345"/>
    </location>
</feature>
<feature type="region of interest" description="Disordered" evidence="1">
    <location>
        <begin position="733"/>
        <end position="799"/>
    </location>
</feature>
<feature type="compositionally biased region" description="Low complexity" evidence="1">
    <location>
        <begin position="473"/>
        <end position="482"/>
    </location>
</feature>
<feature type="region of interest" description="Disordered" evidence="1">
    <location>
        <begin position="610"/>
        <end position="632"/>
    </location>
</feature>
<feature type="compositionally biased region" description="Low complexity" evidence="1">
    <location>
        <begin position="755"/>
        <end position="768"/>
    </location>
</feature>
<feature type="compositionally biased region" description="Acidic residues" evidence="1">
    <location>
        <begin position="1"/>
        <end position="11"/>
    </location>
</feature>
<feature type="compositionally biased region" description="Gly residues" evidence="1">
    <location>
        <begin position="555"/>
        <end position="578"/>
    </location>
</feature>
<sequence>MEADPSNEEGAEGAAPAGSSQPPLRAARAPLPVAPTPGGQLPRAAPDQPATLPAASTGAGTGSGAGGALPRGRASSVSPSRLGPQLALRPILLSTTRTPDGSAHAPTQLLQPVVRIPAAGHVGVFDISRGEPATEAADPRLRSPARPPPDAAAAAATALATAPAGAAAAGPSATTSQPPQVLRAVRSLRGPTGIPSAMAGPAAAGGGGGAERGWGEGVPGHTPDVPQPRPLAMASAPPAPRLPPAAAGFHSSQDAAARRIAQRAAAGFPHAVAAFGPLQPPPPAPPPPPPPQQQHLLPVPELGLNPAAGFHGGAGPVLRQEPAAEDQQAEGGDQIGGGGGGGGGNLNAAGNEPDALPGEIEVTVAVRVTAGARRGGDITVRGGYMRGQHTGKFNVGRYQADRDCIQYNGRWLSRSNFEKVGGSKMNKWYRSIRVLPDLEPLGEWLVRHGFELQKGPSRRSSKKPVADSGDEQPMMGGPAAVAAPPPPFPFPPRGPAVAGTAASTPSAQASAEAPGFPEQQLLAHVPVLAVATVRPQPHGLSDPLPDPLLEPLAAGGSGIGVESPGGSGGAGGTGGGSGAGRAFLQRLMNTLPGSSQRVLLPTTQADLEPSARAAAAGPGPGPPEVAGFAGWGAGSSWDAAAAAAPPPQPLATDTDILASSLPQSGSEMLTLPPGTQGMPMLQRRQVLQPPPDHYLAGPDHAPPLAPLPLPSRLPTRPLTTPPQQILTQRFARPPAQEPHGEGPPSPPPRPPLPAPQHQQREQQQQQQQGDVEMVDLRPGHDNWGPASAAAGAAAGATTAAAVPDAPLLHPGLSGGVLPHVTRIRRLRTESAGPGEALEWGHRPVWYPGGPEPHEQQPQQPTPEQDSAGGPDQDMEDVGRGQVPPGGLPAGFAPWHGVVPLAGLPHNRDSVLRAAAAVAAETEQRPLPPLQQQLQHNQQLYHQQQLQQQQQQHHNQQQQQQRRQHHQQQQELQRRQQQQQEEQEQQQEQPLHWRRRALAAIRDEDIRAPPGSTGPRLLPPPPPQHTPQQHHPASLHAGTQQPTPHHTASLTLDVSSTPSTSRVDFDSHATQQRIAGRLAAQHYTQQQQAQRQQQRRQWRRIRDDAGDEDEQDDREGAK</sequence>
<dbReference type="InterPro" id="IPR010919">
    <property type="entry name" value="SAND-like_dom_sf"/>
</dbReference>
<feature type="region of interest" description="Disordered" evidence="1">
    <location>
        <begin position="190"/>
        <end position="260"/>
    </location>
</feature>
<feature type="region of interest" description="Disordered" evidence="1">
    <location>
        <begin position="453"/>
        <end position="511"/>
    </location>
</feature>
<feature type="compositionally biased region" description="Pro residues" evidence="1">
    <location>
        <begin position="700"/>
        <end position="711"/>
    </location>
</feature>
<feature type="compositionally biased region" description="Pro residues" evidence="1">
    <location>
        <begin position="483"/>
        <end position="494"/>
    </location>
</feature>
<feature type="compositionally biased region" description="Gly residues" evidence="1">
    <location>
        <begin position="203"/>
        <end position="218"/>
    </location>
</feature>
<feature type="region of interest" description="Disordered" evidence="1">
    <location>
        <begin position="554"/>
        <end position="578"/>
    </location>
</feature>
<accession>A0A9W6EZF0</accession>
<feature type="compositionally biased region" description="Pro residues" evidence="1">
    <location>
        <begin position="741"/>
        <end position="754"/>
    </location>
</feature>
<feature type="compositionally biased region" description="Low complexity" evidence="1">
    <location>
        <begin position="495"/>
        <end position="511"/>
    </location>
</feature>
<feature type="region of interest" description="Disordered" evidence="1">
    <location>
        <begin position="828"/>
        <end position="890"/>
    </location>
</feature>
<feature type="region of interest" description="Disordered" evidence="1">
    <location>
        <begin position="1079"/>
        <end position="1117"/>
    </location>
</feature>
<feature type="region of interest" description="Disordered" evidence="1">
    <location>
        <begin position="273"/>
        <end position="355"/>
    </location>
</feature>
<feature type="region of interest" description="Disordered" evidence="1">
    <location>
        <begin position="1004"/>
        <end position="1066"/>
    </location>
</feature>
<feature type="compositionally biased region" description="Low complexity" evidence="1">
    <location>
        <begin position="933"/>
        <end position="989"/>
    </location>
</feature>
<feature type="compositionally biased region" description="Low complexity" evidence="1">
    <location>
        <begin position="786"/>
        <end position="799"/>
    </location>
</feature>
<feature type="region of interest" description="Disordered" evidence="1">
    <location>
        <begin position="127"/>
        <end position="158"/>
    </location>
</feature>
<evidence type="ECO:0008006" key="4">
    <source>
        <dbReference type="Google" id="ProtNLM"/>
    </source>
</evidence>
<feature type="compositionally biased region" description="Low complexity" evidence="1">
    <location>
        <begin position="12"/>
        <end position="31"/>
    </location>
</feature>
<feature type="compositionally biased region" description="Low complexity" evidence="1">
    <location>
        <begin position="293"/>
        <end position="302"/>
    </location>
</feature>
<evidence type="ECO:0000313" key="3">
    <source>
        <dbReference type="Proteomes" id="UP001165080"/>
    </source>
</evidence>
<dbReference type="Proteomes" id="UP001165080">
    <property type="component" value="Unassembled WGS sequence"/>
</dbReference>
<feature type="compositionally biased region" description="Low complexity" evidence="1">
    <location>
        <begin position="193"/>
        <end position="202"/>
    </location>
</feature>
<comment type="caution">
    <text evidence="2">The sequence shown here is derived from an EMBL/GenBank/DDBJ whole genome shotgun (WGS) entry which is preliminary data.</text>
</comment>
<feature type="compositionally biased region" description="Low complexity" evidence="1">
    <location>
        <begin position="49"/>
        <end position="58"/>
    </location>
</feature>
<feature type="compositionally biased region" description="Gly residues" evidence="1">
    <location>
        <begin position="59"/>
        <end position="69"/>
    </location>
</feature>
<evidence type="ECO:0000256" key="1">
    <source>
        <dbReference type="SAM" id="MobiDB-lite"/>
    </source>
</evidence>
<keyword evidence="3" id="KW-1185">Reference proteome</keyword>
<organism evidence="2 3">
    <name type="scientific">Pleodorina starrii</name>
    <dbReference type="NCBI Taxonomy" id="330485"/>
    <lineage>
        <taxon>Eukaryota</taxon>
        <taxon>Viridiplantae</taxon>
        <taxon>Chlorophyta</taxon>
        <taxon>core chlorophytes</taxon>
        <taxon>Chlorophyceae</taxon>
        <taxon>CS clade</taxon>
        <taxon>Chlamydomonadales</taxon>
        <taxon>Volvocaceae</taxon>
        <taxon>Pleodorina</taxon>
    </lineage>
</organism>
<feature type="compositionally biased region" description="Acidic residues" evidence="1">
    <location>
        <begin position="1104"/>
        <end position="1117"/>
    </location>
</feature>
<feature type="region of interest" description="Disordered" evidence="1">
    <location>
        <begin position="933"/>
        <end position="991"/>
    </location>
</feature>
<dbReference type="EMBL" id="BRXU01000003">
    <property type="protein sequence ID" value="GLC50534.1"/>
    <property type="molecule type" value="Genomic_DNA"/>
</dbReference>
<dbReference type="SUPFAM" id="SSF63763">
    <property type="entry name" value="SAND domain-like"/>
    <property type="match status" value="1"/>
</dbReference>
<feature type="region of interest" description="Disordered" evidence="1">
    <location>
        <begin position="689"/>
        <end position="720"/>
    </location>
</feature>
<name>A0A9W6EZF0_9CHLO</name>
<evidence type="ECO:0000313" key="2">
    <source>
        <dbReference type="EMBL" id="GLC50534.1"/>
    </source>
</evidence>